<accession>A0ABN7TNS9</accession>
<dbReference type="Pfam" id="PF13786">
    <property type="entry name" value="DUF4179"/>
    <property type="match status" value="1"/>
</dbReference>
<comment type="caution">
    <text evidence="3">The sequence shown here is derived from an EMBL/GenBank/DDBJ whole genome shotgun (WGS) entry which is preliminary data.</text>
</comment>
<feature type="domain" description="DUF4179" evidence="2">
    <location>
        <begin position="92"/>
        <end position="174"/>
    </location>
</feature>
<evidence type="ECO:0000256" key="1">
    <source>
        <dbReference type="SAM" id="Phobius"/>
    </source>
</evidence>
<protein>
    <recommendedName>
        <fullName evidence="2">DUF4179 domain-containing protein</fullName>
    </recommendedName>
</protein>
<keyword evidence="1" id="KW-0472">Membrane</keyword>
<name>A0ABN7TNS9_9BACL</name>
<sequence>MRCLSSAEIEDYILHLPMPAEQREAAARHIESCAHCGPLYEAELDEQARAAEALFADELPASFTADVMAKLDMGLPASVPDPIRPRKPLPRWRRAAAIASVLLVAGAFAAYSSPTLADLVRSLFSRDTVDYGMLKAQELGLVSNPNVTVKDKGFTIRINEAVADPARVVMALQLSGPDGKGLHDRLWLGEPNRIVVKDDQGREIGRLHDIGMTSAFYMLIGYFPEPTSADHITVEGTIRRLGNEMQQIPYVEGNWDFSFTVDLRQAKAQTKVIPLHGEYTAPDGITIRLKRLIRTVQGVRLELDTELSNKALARSPGELWKQQGLRFHFEDDAGEEIHSVNSRKSMHKDSLMSSTQTADARKGHMHMSYTFRYLPPGENYKLVLDGYYVTERSGAALDFNPAALREHPAMFRDSGDELRLTGFEIEANQDYPRIKDVEGVLRVQGEFVNEFHRDEWTVRDLQGNEYAIQMRGASSIGEKIVLENETAGKDYAFRIPGIRTIPDRLTLVRKVIDRTYSNVNWSAEIKEKE</sequence>
<dbReference type="EMBL" id="CAJVCE010000013">
    <property type="protein sequence ID" value="CAG7648994.1"/>
    <property type="molecule type" value="Genomic_DNA"/>
</dbReference>
<evidence type="ECO:0000313" key="4">
    <source>
        <dbReference type="Proteomes" id="UP000730618"/>
    </source>
</evidence>
<evidence type="ECO:0000259" key="2">
    <source>
        <dbReference type="Pfam" id="PF13786"/>
    </source>
</evidence>
<feature type="transmembrane region" description="Helical" evidence="1">
    <location>
        <begin position="92"/>
        <end position="111"/>
    </location>
</feature>
<dbReference type="InterPro" id="IPR025436">
    <property type="entry name" value="DUF4179"/>
</dbReference>
<gene>
    <name evidence="3" type="ORF">PAECIP111802_04372</name>
</gene>
<evidence type="ECO:0000313" key="3">
    <source>
        <dbReference type="EMBL" id="CAG7648994.1"/>
    </source>
</evidence>
<dbReference type="Proteomes" id="UP000730618">
    <property type="component" value="Unassembled WGS sequence"/>
</dbReference>
<keyword evidence="4" id="KW-1185">Reference proteome</keyword>
<dbReference type="RefSeq" id="WP_218100666.1">
    <property type="nucleotide sequence ID" value="NZ_CAJVCE010000013.1"/>
</dbReference>
<reference evidence="3 4" key="1">
    <citation type="submission" date="2021-06" db="EMBL/GenBank/DDBJ databases">
        <authorList>
            <person name="Criscuolo A."/>
        </authorList>
    </citation>
    <scope>NUCLEOTIDE SEQUENCE [LARGE SCALE GENOMIC DNA]</scope>
    <source>
        <strain evidence="4">CIP 111802</strain>
    </source>
</reference>
<proteinExistence type="predicted"/>
<keyword evidence="1" id="KW-0812">Transmembrane</keyword>
<keyword evidence="1" id="KW-1133">Transmembrane helix</keyword>
<organism evidence="3 4">
    <name type="scientific">Paenibacillus allorhizosphaerae</name>
    <dbReference type="NCBI Taxonomy" id="2849866"/>
    <lineage>
        <taxon>Bacteria</taxon>
        <taxon>Bacillati</taxon>
        <taxon>Bacillota</taxon>
        <taxon>Bacilli</taxon>
        <taxon>Bacillales</taxon>
        <taxon>Paenibacillaceae</taxon>
        <taxon>Paenibacillus</taxon>
    </lineage>
</organism>